<dbReference type="RefSeq" id="XP_064767763.1">
    <property type="nucleotide sequence ID" value="XM_064909950.1"/>
</dbReference>
<dbReference type="EMBL" id="JBBJBU010000007">
    <property type="protein sequence ID" value="KAK7204730.1"/>
    <property type="molecule type" value="Genomic_DNA"/>
</dbReference>
<dbReference type="SUPFAM" id="SSF56112">
    <property type="entry name" value="Protein kinase-like (PK-like)"/>
    <property type="match status" value="1"/>
</dbReference>
<evidence type="ECO:0000256" key="5">
    <source>
        <dbReference type="ARBA" id="ARBA00022741"/>
    </source>
</evidence>
<dbReference type="Pfam" id="PF12063">
    <property type="entry name" value="ATG1-like_MIT1"/>
    <property type="match status" value="1"/>
</dbReference>
<keyword evidence="7 11" id="KW-0067">ATP-binding</keyword>
<evidence type="ECO:0000256" key="1">
    <source>
        <dbReference type="ARBA" id="ARBA00012513"/>
    </source>
</evidence>
<gene>
    <name evidence="14" type="ORF">BZA70DRAFT_181633</name>
</gene>
<name>A0ABR1F4G6_9ASCO</name>
<dbReference type="PROSITE" id="PS00108">
    <property type="entry name" value="PROTEIN_KINASE_ST"/>
    <property type="match status" value="1"/>
</dbReference>
<dbReference type="PANTHER" id="PTHR24348:SF22">
    <property type="entry name" value="NON-SPECIFIC SERINE_THREONINE PROTEIN KINASE"/>
    <property type="match status" value="1"/>
</dbReference>
<evidence type="ECO:0000313" key="14">
    <source>
        <dbReference type="EMBL" id="KAK7204730.1"/>
    </source>
</evidence>
<sequence length="887" mass="96753">MERERRHPSSRSSGPPPMDTAIGDYSIGKEIGKGSFAMVFKGVHTKTGTPVAVKAVLRSKLKKRLLENLETEIEIMKTLTHPHIVQLYEITQSSTYVHLIMEYCALGDLNVFIRKRDRVSNMPLIASIMKKFPNPPDGGLNEVLVRHFLKQMASAIAFMRERNLVHRDLKPQNILLCPPPRTEQEAIEKNHAGTWGLPVLKLADFGFARILPNTSLAETLCGSPLYMAPEILRYEKYDAKADLWSIGAILYELCMGKAPFKAENYVDLVRKIEKNEDRINFAETVPVSEPLKRLIRGLLRRNPVERMGFKEFFEDDAVRGEIPQVQEAPSFVADMDDEKYITEYLSKPSHSKASSSSPRKSSKQSSPPPQTPAVATADTANSEPGPSPAAIPSRPSQVPIPQRLPSGGKVHQTATPVAAAAAAPPTPAHRSASPPRAISSFANRRPSLERIEEPKQPLDEAQSRPPLKSTSSASSSAPQTVPGLQQESRAREHSSSQSSSRRSSAFSIQTPPITSAFNGPLAGTPSMGKPEDDIMFEHEYVVVEKRTVEVNAFADELANNSPKQTAHQRRYSSSSSSFRPILSRANSSSGRSGSFGRYGESPTSTLGRALAMASARLIGRSSTSNASRGSSPREHHYVDEPEMAVILKLEDAAVKSNAVYEFANVKFSQLMPSTPSSNVILTSDLTPQAIVGLSEEALVLYVKSLSLLAAVMDLAASWWMSKDAARVSPRIVTAVEWIRERFNEALNKAQLVRMKLANPTGGVGAPTPAATAEDFSTGVTAEKLLYDRAVEMSKSAAMNEIMGEGLAECETMYETSILMLQAILDSDGDAVIEEDDARSVETIIAGIRDRLATLRKKLEAQQAGSVPGSTSASRTSNAASFQQQYVV</sequence>
<dbReference type="Pfam" id="PF00069">
    <property type="entry name" value="Pkinase"/>
    <property type="match status" value="1"/>
</dbReference>
<keyword evidence="8" id="KW-0653">Protein transport</keyword>
<dbReference type="InterPro" id="IPR045269">
    <property type="entry name" value="Atg1-like"/>
</dbReference>
<feature type="region of interest" description="Disordered" evidence="12">
    <location>
        <begin position="346"/>
        <end position="530"/>
    </location>
</feature>
<evidence type="ECO:0000256" key="11">
    <source>
        <dbReference type="PROSITE-ProRule" id="PRU10141"/>
    </source>
</evidence>
<keyword evidence="15" id="KW-1185">Reference proteome</keyword>
<reference evidence="14 15" key="1">
    <citation type="submission" date="2024-03" db="EMBL/GenBank/DDBJ databases">
        <title>Genome-scale model development and genomic sequencing of the oleaginous clade Lipomyces.</title>
        <authorList>
            <consortium name="Lawrence Berkeley National Laboratory"/>
            <person name="Czajka J.J."/>
            <person name="Han Y."/>
            <person name="Kim J."/>
            <person name="Mondo S.J."/>
            <person name="Hofstad B.A."/>
            <person name="Robles A."/>
            <person name="Haridas S."/>
            <person name="Riley R."/>
            <person name="LaButti K."/>
            <person name="Pangilinan J."/>
            <person name="Andreopoulos W."/>
            <person name="Lipzen A."/>
            <person name="Yan J."/>
            <person name="Wang M."/>
            <person name="Ng V."/>
            <person name="Grigoriev I.V."/>
            <person name="Spatafora J.W."/>
            <person name="Magnuson J.K."/>
            <person name="Baker S.E."/>
            <person name="Pomraning K.R."/>
        </authorList>
    </citation>
    <scope>NUCLEOTIDE SEQUENCE [LARGE SCALE GENOMIC DNA]</scope>
    <source>
        <strain evidence="14 15">Phaff 52-87</strain>
    </source>
</reference>
<evidence type="ECO:0000256" key="3">
    <source>
        <dbReference type="ARBA" id="ARBA00019599"/>
    </source>
</evidence>
<evidence type="ECO:0000256" key="8">
    <source>
        <dbReference type="ARBA" id="ARBA00022927"/>
    </source>
</evidence>
<dbReference type="PROSITE" id="PS00107">
    <property type="entry name" value="PROTEIN_KINASE_ATP"/>
    <property type="match status" value="1"/>
</dbReference>
<feature type="compositionally biased region" description="Low complexity" evidence="12">
    <location>
        <begin position="495"/>
        <end position="509"/>
    </location>
</feature>
<feature type="binding site" evidence="11">
    <location>
        <position position="54"/>
    </location>
    <ligand>
        <name>ATP</name>
        <dbReference type="ChEBI" id="CHEBI:30616"/>
    </ligand>
</feature>
<dbReference type="InterPro" id="IPR008271">
    <property type="entry name" value="Ser/Thr_kinase_AS"/>
</dbReference>
<evidence type="ECO:0000256" key="10">
    <source>
        <dbReference type="ARBA" id="ARBA00030237"/>
    </source>
</evidence>
<evidence type="ECO:0000256" key="9">
    <source>
        <dbReference type="ARBA" id="ARBA00023006"/>
    </source>
</evidence>
<dbReference type="InterPro" id="IPR022708">
    <property type="entry name" value="Atg1-like_tMIT"/>
</dbReference>
<keyword evidence="4" id="KW-0808">Transferase</keyword>
<dbReference type="PROSITE" id="PS50011">
    <property type="entry name" value="PROTEIN_KINASE_DOM"/>
    <property type="match status" value="1"/>
</dbReference>
<organism evidence="14 15">
    <name type="scientific">Myxozyma melibiosi</name>
    <dbReference type="NCBI Taxonomy" id="54550"/>
    <lineage>
        <taxon>Eukaryota</taxon>
        <taxon>Fungi</taxon>
        <taxon>Dikarya</taxon>
        <taxon>Ascomycota</taxon>
        <taxon>Saccharomycotina</taxon>
        <taxon>Lipomycetes</taxon>
        <taxon>Lipomycetales</taxon>
        <taxon>Lipomycetaceae</taxon>
        <taxon>Myxozyma</taxon>
    </lineage>
</organism>
<keyword evidence="6" id="KW-0418">Kinase</keyword>
<dbReference type="Pfam" id="PF21127">
    <property type="entry name" value="ATG1-like_MIT2"/>
    <property type="match status" value="1"/>
</dbReference>
<feature type="domain" description="Protein kinase" evidence="13">
    <location>
        <begin position="25"/>
        <end position="318"/>
    </location>
</feature>
<feature type="region of interest" description="Disordered" evidence="12">
    <location>
        <begin position="860"/>
        <end position="887"/>
    </location>
</feature>
<dbReference type="PANTHER" id="PTHR24348">
    <property type="entry name" value="SERINE/THREONINE-PROTEIN KINASE UNC-51-RELATED"/>
    <property type="match status" value="1"/>
</dbReference>
<comment type="caution">
    <text evidence="14">The sequence shown here is derived from an EMBL/GenBank/DDBJ whole genome shotgun (WGS) entry which is preliminary data.</text>
</comment>
<feature type="compositionally biased region" description="Low complexity" evidence="12">
    <location>
        <begin position="869"/>
        <end position="880"/>
    </location>
</feature>
<feature type="compositionally biased region" description="Low complexity" evidence="12">
    <location>
        <begin position="414"/>
        <end position="437"/>
    </location>
</feature>
<feature type="compositionally biased region" description="Basic and acidic residues" evidence="12">
    <location>
        <begin position="446"/>
        <end position="462"/>
    </location>
</feature>
<evidence type="ECO:0000256" key="2">
    <source>
        <dbReference type="ARBA" id="ARBA00018572"/>
    </source>
</evidence>
<keyword evidence="5 11" id="KW-0547">Nucleotide-binding</keyword>
<feature type="region of interest" description="Disordered" evidence="12">
    <location>
        <begin position="1"/>
        <end position="24"/>
    </location>
</feature>
<feature type="compositionally biased region" description="Low complexity" evidence="12">
    <location>
        <begin position="346"/>
        <end position="365"/>
    </location>
</feature>
<evidence type="ECO:0000256" key="4">
    <source>
        <dbReference type="ARBA" id="ARBA00022679"/>
    </source>
</evidence>
<dbReference type="GeneID" id="90035462"/>
<dbReference type="InterPro" id="IPR011009">
    <property type="entry name" value="Kinase-like_dom_sf"/>
</dbReference>
<accession>A0ABR1F4G6</accession>
<evidence type="ECO:0000256" key="6">
    <source>
        <dbReference type="ARBA" id="ARBA00022777"/>
    </source>
</evidence>
<dbReference type="EC" id="2.7.11.1" evidence="1"/>
<dbReference type="InterPro" id="IPR000719">
    <property type="entry name" value="Prot_kinase_dom"/>
</dbReference>
<evidence type="ECO:0000313" key="15">
    <source>
        <dbReference type="Proteomes" id="UP001498771"/>
    </source>
</evidence>
<keyword evidence="9" id="KW-0072">Autophagy</keyword>
<evidence type="ECO:0000259" key="13">
    <source>
        <dbReference type="PROSITE" id="PS50011"/>
    </source>
</evidence>
<evidence type="ECO:0000256" key="7">
    <source>
        <dbReference type="ARBA" id="ARBA00022840"/>
    </source>
</evidence>
<dbReference type="CDD" id="cd14009">
    <property type="entry name" value="STKc_ATG1_ULK_like"/>
    <property type="match status" value="1"/>
</dbReference>
<dbReference type="Gene3D" id="1.10.510.10">
    <property type="entry name" value="Transferase(Phosphotransferase) domain 1"/>
    <property type="match status" value="1"/>
</dbReference>
<dbReference type="SMART" id="SM00220">
    <property type="entry name" value="S_TKc"/>
    <property type="match status" value="1"/>
</dbReference>
<protein>
    <recommendedName>
        <fullName evidence="2">Serine/threonine-protein kinase ATG1</fullName>
        <ecNumber evidence="1">2.7.11.1</ecNumber>
    </recommendedName>
    <alternativeName>
        <fullName evidence="10">Autophagy-related protein 1</fullName>
    </alternativeName>
    <alternativeName>
        <fullName evidence="3">Serine/threonine-protein kinase atg1</fullName>
    </alternativeName>
</protein>
<dbReference type="Proteomes" id="UP001498771">
    <property type="component" value="Unassembled WGS sequence"/>
</dbReference>
<evidence type="ECO:0000256" key="12">
    <source>
        <dbReference type="SAM" id="MobiDB-lite"/>
    </source>
</evidence>
<proteinExistence type="predicted"/>
<feature type="compositionally biased region" description="Low complexity" evidence="12">
    <location>
        <begin position="572"/>
        <end position="601"/>
    </location>
</feature>
<feature type="region of interest" description="Disordered" evidence="12">
    <location>
        <begin position="559"/>
        <end position="602"/>
    </location>
</feature>
<keyword evidence="8" id="KW-0813">Transport</keyword>
<dbReference type="InterPro" id="IPR017441">
    <property type="entry name" value="Protein_kinase_ATP_BS"/>
</dbReference>
<dbReference type="InterPro" id="IPR048941">
    <property type="entry name" value="ATG1-like_MIT2"/>
</dbReference>